<dbReference type="Proteomes" id="UP000007879">
    <property type="component" value="Unassembled WGS sequence"/>
</dbReference>
<evidence type="ECO:0000256" key="2">
    <source>
        <dbReference type="PROSITE-ProRule" id="PRU00196"/>
    </source>
</evidence>
<evidence type="ECO:0000313" key="7">
    <source>
        <dbReference type="Proteomes" id="UP000007879"/>
    </source>
</evidence>
<dbReference type="PROSITE" id="PS50287">
    <property type="entry name" value="SRCR_2"/>
    <property type="match status" value="2"/>
</dbReference>
<dbReference type="InterPro" id="IPR036772">
    <property type="entry name" value="SRCR-like_dom_sf"/>
</dbReference>
<keyword evidence="3" id="KW-0472">Membrane</keyword>
<dbReference type="EnsemblMetazoa" id="XM_019998832.1">
    <property type="protein sequence ID" value="XP_019854391.1"/>
    <property type="gene ID" value="LOC109583461"/>
</dbReference>
<name>A0AAN0JCC0_AMPQE</name>
<keyword evidence="3" id="KW-0812">Transmembrane</keyword>
<dbReference type="GO" id="GO:0016020">
    <property type="term" value="C:membrane"/>
    <property type="evidence" value="ECO:0007669"/>
    <property type="project" value="InterPro"/>
</dbReference>
<evidence type="ECO:0000259" key="5">
    <source>
        <dbReference type="PROSITE" id="PS50287"/>
    </source>
</evidence>
<keyword evidence="3" id="KW-1133">Transmembrane helix</keyword>
<dbReference type="SUPFAM" id="SSF56487">
    <property type="entry name" value="SRCR-like"/>
    <property type="match status" value="1"/>
</dbReference>
<keyword evidence="1 2" id="KW-1015">Disulfide bond</keyword>
<feature type="domain" description="SRCR" evidence="5">
    <location>
        <begin position="403"/>
        <end position="509"/>
    </location>
</feature>
<reference evidence="6" key="2">
    <citation type="submission" date="2024-06" db="UniProtKB">
        <authorList>
            <consortium name="EnsemblMetazoa"/>
        </authorList>
    </citation>
    <scope>IDENTIFICATION</scope>
</reference>
<comment type="caution">
    <text evidence="2">Lacks conserved residue(s) required for the propagation of feature annotation.</text>
</comment>
<evidence type="ECO:0000256" key="1">
    <source>
        <dbReference type="ARBA" id="ARBA00023157"/>
    </source>
</evidence>
<keyword evidence="4" id="KW-0732">Signal</keyword>
<evidence type="ECO:0000256" key="4">
    <source>
        <dbReference type="SAM" id="SignalP"/>
    </source>
</evidence>
<feature type="disulfide bond" evidence="2">
    <location>
        <begin position="477"/>
        <end position="487"/>
    </location>
</feature>
<dbReference type="RefSeq" id="XP_019854391.1">
    <property type="nucleotide sequence ID" value="XM_019998832.1"/>
</dbReference>
<keyword evidence="7" id="KW-1185">Reference proteome</keyword>
<feature type="domain" description="SRCR" evidence="5">
    <location>
        <begin position="271"/>
        <end position="386"/>
    </location>
</feature>
<dbReference type="InterPro" id="IPR001190">
    <property type="entry name" value="SRCR"/>
</dbReference>
<proteinExistence type="predicted"/>
<protein>
    <recommendedName>
        <fullName evidence="5">SRCR domain-containing protein</fullName>
    </recommendedName>
</protein>
<accession>A0AAN0JCC0</accession>
<organism evidence="6 7">
    <name type="scientific">Amphimedon queenslandica</name>
    <name type="common">Sponge</name>
    <dbReference type="NCBI Taxonomy" id="400682"/>
    <lineage>
        <taxon>Eukaryota</taxon>
        <taxon>Metazoa</taxon>
        <taxon>Porifera</taxon>
        <taxon>Demospongiae</taxon>
        <taxon>Heteroscleromorpha</taxon>
        <taxon>Haplosclerida</taxon>
        <taxon>Niphatidae</taxon>
        <taxon>Amphimedon</taxon>
    </lineage>
</organism>
<evidence type="ECO:0000313" key="6">
    <source>
        <dbReference type="EnsemblMetazoa" id="XP_019854391.1"/>
    </source>
</evidence>
<sequence>MKGLFSVVAVLLALSSQVYCDGPINSNLFYNFTGSDMQDLVTTYYFIIGVTVNGQIGDVCAAGVSNETAGSYCQAIVDDINLSGFVSANGFIGYPVLFEYFLENYNYSYTNVSCFNGYSSCTGSQMSNCTASGGLLSIQCSYITPECYPGQTGLNNYFNVSNGPDLFTVTGRPTICVDGSFLPVCSNVPLSPIDVSRICLYSLGISSGFVGAPASVTVPPLNLTRDLGKVVTGFDCTGLENCTNTTMYGDCSPNGYATVTCQKVCADSDNFTLFSNQTTMVELNDINYYIGIPQFCVGGTYARVCNDGTNYPYGSIFCRGAGFAFGNLLPSNSSVAQTLYSGSPQGIIYFSNFTCSGADENCDNNPSFSSNPQCYTGQLETILRCSPGIPCNGSKLYLHNNITRIVNGHEIVSGIPIYCVDGAFYASLRNDGSQTPAVLNLFCQSMGFYNTSVILSHDSSVYGTAPVGTAYYSSFSCPPNANTVDDCDALSSTNQQCLAGTMDLVLQCSRAASTVTPSVTSRPTPSGSASVLANGVTVSVLVALILAVLLLS</sequence>
<evidence type="ECO:0000256" key="3">
    <source>
        <dbReference type="SAM" id="Phobius"/>
    </source>
</evidence>
<dbReference type="AlphaFoldDB" id="A0AAN0JCC0"/>
<feature type="chain" id="PRO_5043008859" description="SRCR domain-containing protein" evidence="4">
    <location>
        <begin position="21"/>
        <end position="552"/>
    </location>
</feature>
<dbReference type="Gene3D" id="3.10.250.10">
    <property type="entry name" value="SRCR-like domain"/>
    <property type="match status" value="2"/>
</dbReference>
<dbReference type="KEGG" id="aqu:109583461"/>
<reference evidence="7" key="1">
    <citation type="journal article" date="2010" name="Nature">
        <title>The Amphimedon queenslandica genome and the evolution of animal complexity.</title>
        <authorList>
            <person name="Srivastava M."/>
            <person name="Simakov O."/>
            <person name="Chapman J."/>
            <person name="Fahey B."/>
            <person name="Gauthier M.E."/>
            <person name="Mitros T."/>
            <person name="Richards G.S."/>
            <person name="Conaco C."/>
            <person name="Dacre M."/>
            <person name="Hellsten U."/>
            <person name="Larroux C."/>
            <person name="Putnam N.H."/>
            <person name="Stanke M."/>
            <person name="Adamska M."/>
            <person name="Darling A."/>
            <person name="Degnan S.M."/>
            <person name="Oakley T.H."/>
            <person name="Plachetzki D.C."/>
            <person name="Zhai Y."/>
            <person name="Adamski M."/>
            <person name="Calcino A."/>
            <person name="Cummins S.F."/>
            <person name="Goodstein D.M."/>
            <person name="Harris C."/>
            <person name="Jackson D.J."/>
            <person name="Leys S.P."/>
            <person name="Shu S."/>
            <person name="Woodcroft B.J."/>
            <person name="Vervoort M."/>
            <person name="Kosik K.S."/>
            <person name="Manning G."/>
            <person name="Degnan B.M."/>
            <person name="Rokhsar D.S."/>
        </authorList>
    </citation>
    <scope>NUCLEOTIDE SEQUENCE [LARGE SCALE GENOMIC DNA]</scope>
</reference>
<feature type="signal peptide" evidence="4">
    <location>
        <begin position="1"/>
        <end position="20"/>
    </location>
</feature>
<dbReference type="GeneID" id="109583461"/>
<feature type="transmembrane region" description="Helical" evidence="3">
    <location>
        <begin position="531"/>
        <end position="551"/>
    </location>
</feature>